<proteinExistence type="predicted"/>
<dbReference type="STRING" id="1622118.Lupro_06415"/>
<keyword evidence="3" id="KW-0862">Zinc</keyword>
<dbReference type="GO" id="GO:0008270">
    <property type="term" value="F:zinc ion binding"/>
    <property type="evidence" value="ECO:0007669"/>
    <property type="project" value="UniProtKB-KW"/>
</dbReference>
<feature type="domain" description="Zinc finger DksA/TraR C4-type" evidence="6">
    <location>
        <begin position="77"/>
        <end position="107"/>
    </location>
</feature>
<evidence type="ECO:0000313" key="8">
    <source>
        <dbReference type="Proteomes" id="UP000059672"/>
    </source>
</evidence>
<dbReference type="RefSeq" id="WP_068207554.1">
    <property type="nucleotide sequence ID" value="NZ_CP013355.1"/>
</dbReference>
<name>A0A109RNF7_9FLAO</name>
<sequence length="107" mass="12064">MEDIDIKQKLLSQISLTEKLIKEYKELTKPIAPDCAIGRVSRMDAINNKSVVEASLRQAESKLRNLQRVFSQLGSNEFGICLKCKKSIPLGRILIRPESLFCVNCAQ</sequence>
<evidence type="ECO:0000256" key="2">
    <source>
        <dbReference type="ARBA" id="ARBA00022771"/>
    </source>
</evidence>
<dbReference type="EMBL" id="CP013355">
    <property type="protein sequence ID" value="AMC10900.1"/>
    <property type="molecule type" value="Genomic_DNA"/>
</dbReference>
<reference evidence="7 8" key="2">
    <citation type="journal article" date="2016" name="Int. J. Syst. Evol. Microbiol.">
        <title>Lutibacter profundi sp. nov., isolated from a deep-sea hydrothermal system on the Arctic Mid-Ocean Ridge and emended description of the genus Lutibacter.</title>
        <authorList>
            <person name="Le Moine Bauer S."/>
            <person name="Roalkvam I."/>
            <person name="Steen I.H."/>
            <person name="Dahle H."/>
        </authorList>
    </citation>
    <scope>NUCLEOTIDE SEQUENCE [LARGE SCALE GENOMIC DNA]</scope>
    <source>
        <strain evidence="7 8">LP1</strain>
    </source>
</reference>
<feature type="coiled-coil region" evidence="5">
    <location>
        <begin position="7"/>
        <end position="76"/>
    </location>
</feature>
<evidence type="ECO:0000256" key="4">
    <source>
        <dbReference type="PROSITE-ProRule" id="PRU00510"/>
    </source>
</evidence>
<evidence type="ECO:0000256" key="1">
    <source>
        <dbReference type="ARBA" id="ARBA00022723"/>
    </source>
</evidence>
<accession>A0A109RNF7</accession>
<dbReference type="Pfam" id="PF01258">
    <property type="entry name" value="zf-dskA_traR"/>
    <property type="match status" value="1"/>
</dbReference>
<keyword evidence="2" id="KW-0863">Zinc-finger</keyword>
<evidence type="ECO:0000256" key="3">
    <source>
        <dbReference type="ARBA" id="ARBA00022833"/>
    </source>
</evidence>
<dbReference type="AlphaFoldDB" id="A0A109RNF7"/>
<keyword evidence="8" id="KW-1185">Reference proteome</keyword>
<dbReference type="Gene3D" id="1.20.120.910">
    <property type="entry name" value="DksA, coiled-coil domain"/>
    <property type="match status" value="1"/>
</dbReference>
<dbReference type="InterPro" id="IPR000962">
    <property type="entry name" value="Znf_DskA_TraR"/>
</dbReference>
<organism evidence="7 8">
    <name type="scientific">Lutibacter profundi</name>
    <dbReference type="NCBI Taxonomy" id="1622118"/>
    <lineage>
        <taxon>Bacteria</taxon>
        <taxon>Pseudomonadati</taxon>
        <taxon>Bacteroidota</taxon>
        <taxon>Flavobacteriia</taxon>
        <taxon>Flavobacteriales</taxon>
        <taxon>Flavobacteriaceae</taxon>
        <taxon>Lutibacter</taxon>
    </lineage>
</organism>
<gene>
    <name evidence="7" type="ORF">Lupro_06415</name>
</gene>
<keyword evidence="5" id="KW-0175">Coiled coil</keyword>
<reference evidence="8" key="1">
    <citation type="submission" date="2015-12" db="EMBL/GenBank/DDBJ databases">
        <title>Complete genome sequence of Lutibacter profundus strain LP1.</title>
        <authorList>
            <person name="Wissuwa J."/>
            <person name="Le Moine Bauer S."/>
            <person name="Stokke R."/>
            <person name="Dahle H."/>
            <person name="Steen I.H."/>
        </authorList>
    </citation>
    <scope>NUCLEOTIDE SEQUENCE [LARGE SCALE GENOMIC DNA]</scope>
    <source>
        <strain evidence="8">LP1</strain>
    </source>
</reference>
<evidence type="ECO:0000313" key="7">
    <source>
        <dbReference type="EMBL" id="AMC10900.1"/>
    </source>
</evidence>
<protein>
    <submittedName>
        <fullName evidence="7">TraR/DksA family transcriptional regulator</fullName>
    </submittedName>
</protein>
<dbReference type="Proteomes" id="UP000059672">
    <property type="component" value="Chromosome"/>
</dbReference>
<dbReference type="PROSITE" id="PS51128">
    <property type="entry name" value="ZF_DKSA_2"/>
    <property type="match status" value="1"/>
</dbReference>
<keyword evidence="1" id="KW-0479">Metal-binding</keyword>
<evidence type="ECO:0000259" key="6">
    <source>
        <dbReference type="Pfam" id="PF01258"/>
    </source>
</evidence>
<dbReference type="SUPFAM" id="SSF57716">
    <property type="entry name" value="Glucocorticoid receptor-like (DNA-binding domain)"/>
    <property type="match status" value="1"/>
</dbReference>
<dbReference type="KEGG" id="lut:Lupro_06415"/>
<dbReference type="PATRIC" id="fig|1622118.3.peg.1329"/>
<evidence type="ECO:0000256" key="5">
    <source>
        <dbReference type="SAM" id="Coils"/>
    </source>
</evidence>
<feature type="zinc finger region" description="dksA C4-type" evidence="4">
    <location>
        <begin position="81"/>
        <end position="105"/>
    </location>
</feature>